<dbReference type="NCBIfam" id="TIGR03504">
    <property type="entry name" value="FimV_Cterm"/>
    <property type="match status" value="1"/>
</dbReference>
<feature type="compositionally biased region" description="Acidic residues" evidence="2">
    <location>
        <begin position="766"/>
        <end position="784"/>
    </location>
</feature>
<feature type="compositionally biased region" description="Acidic residues" evidence="2">
    <location>
        <begin position="1121"/>
        <end position="1136"/>
    </location>
</feature>
<dbReference type="InterPro" id="IPR020011">
    <property type="entry name" value="FimV_C"/>
</dbReference>
<sequence length="1488" mass="162897">MRQIIQRLLLPIAIVAVTQISIVSAESIRLIGPNGEIQSSPQFSENLAQTRNLQQSDNQPSKFFGPTLESDTLWSIATRLRPSNAVTVQQTLFAIYRLNPQAFENQNIHSLMPGSNLRIPSLAQIRSSSTQDAVNVMAAHQAKLDNIGSPSVVAAPPAPVTPVKPPVTNNIVAAVESPTVKPAVEAPVTSPAIKTLETQIVSSDAELMALEEKNHKLRLMLADVKSEVDELKGELGDENRIRSEVEKLLDEERRKAAEAQKLAPSALDQLLSNPWLVAALAIIPGLLIGLIVVMLLGRRSKTEAQQEVTPPIQENIAPITVGDPNIEDIGDDLMLDDDLFGESDDSEKLFGDDIAFDDETDPNADKEPDIFADLEDSDLDFNLEGEDDEDPFASIGDDGDLEELTSSSNGISVSGDEKAVGLDEMARALDEASVDSADESEFDLSDEHAMSDADIEALLNGDGVTEELESDTLDQSLLDDLLASTEQDDHDDFDFDSLLDDSGDDFNLDSEQSDPINTDFGIKDAELASDSELDDLFANIEAEADLEQLEASAIDDTALLDELLNEEDSPQIDSNSIDLLDELLDEEEDESLPDLTQSTDLLDELVETDNNQQDTDEPDFSSAQTLDELLGDTSSEDEDVDLKLDEESTDLLDELLSDDDGSETLKIDETAILDELADNDDIAVEDGTELFEELLEIEQHAQQVEGTQETEVSSELTGGQPEIEEAEFNRNTFIDDMLNVAPDKDPLLDDGEIELSTAEDSRDFSEEVGSDDDFDFNPEIEGSDYLEQNNQQPSNDTPSLVDANNENVGAPEAVANEFGIPQDGDWELEQEPLSDANAELAEESSEPVAQETFEAIDDESLPEFSEEEALASFEPEKVSEQESVEEDVLASLEAESVDAPVQEQDEALDELELPEYTEQDALADANAELAEESSESVAQETFEAIDDESLPEFSEEEALASFEPEKVSEQEPVEEGALASLEAESVDAPIQEQDEALDELELPEYTEQDALADANAELAEESSEPVAQETFEALDDESLPEFSEEEALASFEPEKVSEQEPVEEDVLASLEAESVDAPVQEQDEALDELELPEYTEQDALADANAELAEESSEPVAQETFEAIDDESLPEFSEEEALASFEPEKVSEQEPVEEGALASLEAESVDAPIQEQDEALDELELPEYTEQDALADANAELAEESSEPVAQETFEAIDDESLPEFSEEEALASFEPEKVSEQEPVEEGALASLEAESVDTPVQAPENNNRHQEASSEQLQLIAKDEFDEQALNDWLNEDDSSQAPFSFEKPLDALTIDSAGMNIDAMLEMGGEDWNGFNLTPDQQASIPDDVPEEEREVWNQDIQTEEPEILEENWAMQDVLDDFDAKKSQYMTIDELMAQVDDAEQGAISPEDEALKLDVGLNEFPDVIGDIGDVDVDSDSEASGKLDLAKIYIEMNDEKGAIKLLEEAIVDGNDDIRREAKTLIDIINGRV</sequence>
<feature type="region of interest" description="Disordered" evidence="2">
    <location>
        <begin position="1035"/>
        <end position="1064"/>
    </location>
</feature>
<feature type="compositionally biased region" description="Acidic residues" evidence="2">
    <location>
        <begin position="384"/>
        <end position="403"/>
    </location>
</feature>
<protein>
    <submittedName>
        <fullName evidence="4">Uncharacterized protein</fullName>
    </submittedName>
</protein>
<feature type="region of interest" description="Disordered" evidence="2">
    <location>
        <begin position="1102"/>
        <end position="1272"/>
    </location>
</feature>
<feature type="region of interest" description="Disordered" evidence="2">
    <location>
        <begin position="926"/>
        <end position="992"/>
    </location>
</feature>
<keyword evidence="3" id="KW-1133">Transmembrane helix</keyword>
<feature type="coiled-coil region" evidence="1">
    <location>
        <begin position="193"/>
        <end position="262"/>
    </location>
</feature>
<evidence type="ECO:0000313" key="4">
    <source>
        <dbReference type="EMBL" id="WGK86031.1"/>
    </source>
</evidence>
<feature type="compositionally biased region" description="Acidic residues" evidence="2">
    <location>
        <begin position="1035"/>
        <end position="1047"/>
    </location>
</feature>
<dbReference type="InterPro" id="IPR038440">
    <property type="entry name" value="FimV_C_sf"/>
</dbReference>
<feature type="compositionally biased region" description="Acidic residues" evidence="2">
    <location>
        <begin position="1170"/>
        <end position="1185"/>
    </location>
</feature>
<evidence type="ECO:0000256" key="3">
    <source>
        <dbReference type="SAM" id="Phobius"/>
    </source>
</evidence>
<feature type="compositionally biased region" description="Acidic residues" evidence="2">
    <location>
        <begin position="1210"/>
        <end position="1225"/>
    </location>
</feature>
<evidence type="ECO:0000256" key="2">
    <source>
        <dbReference type="SAM" id="MobiDB-lite"/>
    </source>
</evidence>
<keyword evidence="3" id="KW-0812">Transmembrane</keyword>
<accession>A0ABD7YM71</accession>
<dbReference type="EMBL" id="CP118711">
    <property type="protein sequence ID" value="WGK86031.1"/>
    <property type="molecule type" value="Genomic_DNA"/>
</dbReference>
<feature type="compositionally biased region" description="Acidic residues" evidence="2">
    <location>
        <begin position="854"/>
        <end position="869"/>
    </location>
</feature>
<feature type="compositionally biased region" description="Polar residues" evidence="2">
    <location>
        <begin position="786"/>
        <end position="807"/>
    </location>
</feature>
<dbReference type="NCBIfam" id="TIGR03505">
    <property type="entry name" value="FimV_core"/>
    <property type="match status" value="1"/>
</dbReference>
<feature type="compositionally biased region" description="Low complexity" evidence="2">
    <location>
        <begin position="1186"/>
        <end position="1195"/>
    </location>
</feature>
<feature type="compositionally biased region" description="Acidic residues" evidence="2">
    <location>
        <begin position="943"/>
        <end position="958"/>
    </location>
</feature>
<dbReference type="Gene3D" id="1.20.58.2200">
    <property type="match status" value="1"/>
</dbReference>
<feature type="compositionally biased region" description="Acidic residues" evidence="2">
    <location>
        <begin position="486"/>
        <end position="512"/>
    </location>
</feature>
<proteinExistence type="predicted"/>
<reference evidence="4 5" key="1">
    <citation type="submission" date="2022-02" db="EMBL/GenBank/DDBJ databases">
        <title>Emergence and expansion in Europe of a Vibrio aestuarianus clonal complex pathogenic for oysters.</title>
        <authorList>
            <person name="Mesnil A."/>
            <person name="Travers M.-A."/>
        </authorList>
    </citation>
    <scope>NUCLEOTIDE SEQUENCE [LARGE SCALE GENOMIC DNA]</scope>
    <source>
        <strain evidence="4 5">U17</strain>
    </source>
</reference>
<gene>
    <name evidence="4" type="ORF">PYE67_04190</name>
</gene>
<dbReference type="Gene3D" id="3.10.350.10">
    <property type="entry name" value="LysM domain"/>
    <property type="match status" value="1"/>
</dbReference>
<organism evidence="4 5">
    <name type="scientific">Vibrio aestuarianus</name>
    <dbReference type="NCBI Taxonomy" id="28171"/>
    <lineage>
        <taxon>Bacteria</taxon>
        <taxon>Pseudomonadati</taxon>
        <taxon>Pseudomonadota</taxon>
        <taxon>Gammaproteobacteria</taxon>
        <taxon>Vibrionales</taxon>
        <taxon>Vibrionaceae</taxon>
        <taxon>Vibrio</taxon>
    </lineage>
</organism>
<keyword evidence="3" id="KW-0472">Membrane</keyword>
<dbReference type="RefSeq" id="WP_301002484.1">
    <property type="nucleotide sequence ID" value="NZ_CP118711.1"/>
</dbReference>
<evidence type="ECO:0000313" key="5">
    <source>
        <dbReference type="Proteomes" id="UP001241226"/>
    </source>
</evidence>
<feature type="region of interest" description="Disordered" evidence="2">
    <location>
        <begin position="742"/>
        <end position="910"/>
    </location>
</feature>
<dbReference type="InterPro" id="IPR036779">
    <property type="entry name" value="LysM_dom_sf"/>
</dbReference>
<dbReference type="Proteomes" id="UP001241226">
    <property type="component" value="Chromosome 1"/>
</dbReference>
<feature type="region of interest" description="Disordered" evidence="2">
    <location>
        <begin position="484"/>
        <end position="520"/>
    </location>
</feature>
<feature type="region of interest" description="Disordered" evidence="2">
    <location>
        <begin position="607"/>
        <end position="646"/>
    </location>
</feature>
<evidence type="ECO:0000256" key="1">
    <source>
        <dbReference type="SAM" id="Coils"/>
    </source>
</evidence>
<dbReference type="InterPro" id="IPR018392">
    <property type="entry name" value="LysM"/>
</dbReference>
<feature type="compositionally biased region" description="Polar residues" evidence="2">
    <location>
        <begin position="701"/>
        <end position="717"/>
    </location>
</feature>
<dbReference type="InterPro" id="IPR020012">
    <property type="entry name" value="LysM_FimV"/>
</dbReference>
<keyword evidence="1" id="KW-0175">Coiled coil</keyword>
<feature type="transmembrane region" description="Helical" evidence="3">
    <location>
        <begin position="275"/>
        <end position="296"/>
    </location>
</feature>
<feature type="region of interest" description="Disordered" evidence="2">
    <location>
        <begin position="384"/>
        <end position="417"/>
    </location>
</feature>
<dbReference type="CDD" id="cd00118">
    <property type="entry name" value="LysM"/>
    <property type="match status" value="1"/>
</dbReference>
<name>A0ABD7YM71_9VIBR</name>
<feature type="region of interest" description="Disordered" evidence="2">
    <location>
        <begin position="701"/>
        <end position="723"/>
    </location>
</feature>